<evidence type="ECO:0000256" key="1">
    <source>
        <dbReference type="SAM" id="Phobius"/>
    </source>
</evidence>
<keyword evidence="1" id="KW-1133">Transmembrane helix</keyword>
<proteinExistence type="predicted"/>
<protein>
    <submittedName>
        <fullName evidence="3">DUF2892 domain-containing protein</fullName>
    </submittedName>
</protein>
<keyword evidence="1" id="KW-0472">Membrane</keyword>
<feature type="domain" description="Inner membrane protein YgaP-like transmembrane" evidence="2">
    <location>
        <begin position="1"/>
        <end position="61"/>
    </location>
</feature>
<organism evidence="3 4">
    <name type="scientific">Hyphobacterium vulgare</name>
    <dbReference type="NCBI Taxonomy" id="1736751"/>
    <lineage>
        <taxon>Bacteria</taxon>
        <taxon>Pseudomonadati</taxon>
        <taxon>Pseudomonadota</taxon>
        <taxon>Alphaproteobacteria</taxon>
        <taxon>Maricaulales</taxon>
        <taxon>Maricaulaceae</taxon>
        <taxon>Hyphobacterium</taxon>
    </lineage>
</organism>
<accession>A0ABV7A0M6</accession>
<feature type="transmembrane region" description="Helical" evidence="1">
    <location>
        <begin position="7"/>
        <end position="26"/>
    </location>
</feature>
<comment type="caution">
    <text evidence="3">The sequence shown here is derived from an EMBL/GenBank/DDBJ whole genome shotgun (WGS) entry which is preliminary data.</text>
</comment>
<evidence type="ECO:0000313" key="3">
    <source>
        <dbReference type="EMBL" id="MFC2927195.1"/>
    </source>
</evidence>
<gene>
    <name evidence="3" type="ORF">ACFOOR_13875</name>
</gene>
<name>A0ABV7A0M6_9PROT</name>
<keyword evidence="4" id="KW-1185">Reference proteome</keyword>
<dbReference type="Proteomes" id="UP001595379">
    <property type="component" value="Unassembled WGS sequence"/>
</dbReference>
<dbReference type="EMBL" id="JBHRSV010000028">
    <property type="protein sequence ID" value="MFC2927195.1"/>
    <property type="molecule type" value="Genomic_DNA"/>
</dbReference>
<dbReference type="InterPro" id="IPR021309">
    <property type="entry name" value="YgaP-like_TM"/>
</dbReference>
<dbReference type="RefSeq" id="WP_343163374.1">
    <property type="nucleotide sequence ID" value="NZ_JBHRSV010000028.1"/>
</dbReference>
<reference evidence="4" key="1">
    <citation type="journal article" date="2019" name="Int. J. Syst. Evol. Microbiol.">
        <title>The Global Catalogue of Microorganisms (GCM) 10K type strain sequencing project: providing services to taxonomists for standard genome sequencing and annotation.</title>
        <authorList>
            <consortium name="The Broad Institute Genomics Platform"/>
            <consortium name="The Broad Institute Genome Sequencing Center for Infectious Disease"/>
            <person name="Wu L."/>
            <person name="Ma J."/>
        </authorList>
    </citation>
    <scope>NUCLEOTIDE SEQUENCE [LARGE SCALE GENOMIC DNA]</scope>
    <source>
        <strain evidence="4">KCTC 52487</strain>
    </source>
</reference>
<evidence type="ECO:0000313" key="4">
    <source>
        <dbReference type="Proteomes" id="UP001595379"/>
    </source>
</evidence>
<evidence type="ECO:0000259" key="2">
    <source>
        <dbReference type="Pfam" id="PF11127"/>
    </source>
</evidence>
<sequence length="63" mass="6867">MPRNEGLIDRALRIVLGLVLISLVFVGPQSVWGWVGVVPLVTGLVGFCPLYAMFGLRTCPVRN</sequence>
<keyword evidence="1" id="KW-0812">Transmembrane</keyword>
<feature type="transmembrane region" description="Helical" evidence="1">
    <location>
        <begin position="32"/>
        <end position="54"/>
    </location>
</feature>
<dbReference type="Pfam" id="PF11127">
    <property type="entry name" value="YgaP-like_TM"/>
    <property type="match status" value="1"/>
</dbReference>